<feature type="compositionally biased region" description="Basic residues" evidence="1">
    <location>
        <begin position="99"/>
        <end position="113"/>
    </location>
</feature>
<feature type="region of interest" description="Disordered" evidence="1">
    <location>
        <begin position="1"/>
        <end position="24"/>
    </location>
</feature>
<evidence type="ECO:0000313" key="3">
    <source>
        <dbReference type="Proteomes" id="UP000218899"/>
    </source>
</evidence>
<feature type="compositionally biased region" description="Basic and acidic residues" evidence="1">
    <location>
        <begin position="1"/>
        <end position="13"/>
    </location>
</feature>
<dbReference type="EMBL" id="AP014936">
    <property type="protein sequence ID" value="BAU49510.1"/>
    <property type="molecule type" value="Genomic_DNA"/>
</dbReference>
<reference evidence="2 3" key="1">
    <citation type="submission" date="2015-08" db="EMBL/GenBank/DDBJ databases">
        <title>Complete genome sequence of Sulfurifustis variabilis.</title>
        <authorList>
            <person name="Miura A."/>
            <person name="Kojima H."/>
            <person name="Fukui M."/>
        </authorList>
    </citation>
    <scope>NUCLEOTIDE SEQUENCE [LARGE SCALE GENOMIC DNA]</scope>
    <source>
        <strain evidence="3">skN76</strain>
    </source>
</reference>
<accession>A0A1B4V7L0</accession>
<evidence type="ECO:0000256" key="1">
    <source>
        <dbReference type="SAM" id="MobiDB-lite"/>
    </source>
</evidence>
<feature type="region of interest" description="Disordered" evidence="1">
    <location>
        <begin position="97"/>
        <end position="119"/>
    </location>
</feature>
<dbReference type="KEGG" id="sva:SVA_2962"/>
<dbReference type="Proteomes" id="UP000218899">
    <property type="component" value="Chromosome"/>
</dbReference>
<gene>
    <name evidence="2" type="ORF">SVA_2962</name>
</gene>
<sequence length="119" mass="12810">MLAQEKVTKEKGTPDGATLPLRIPLRDKAQGAPLAASRWEVAGRRFCAAQSLLRAKAQGAPPCAPARRGERPPDVRHVPASPCADWRPTGILPVALRARGARKREGRARHTGSKKQAPL</sequence>
<protein>
    <submittedName>
        <fullName evidence="2">Uncharacterized protein</fullName>
    </submittedName>
</protein>
<feature type="compositionally biased region" description="Basic and acidic residues" evidence="1">
    <location>
        <begin position="67"/>
        <end position="77"/>
    </location>
</feature>
<name>A0A1B4V7L0_9GAMM</name>
<dbReference type="AlphaFoldDB" id="A0A1B4V7L0"/>
<evidence type="ECO:0000313" key="2">
    <source>
        <dbReference type="EMBL" id="BAU49510.1"/>
    </source>
</evidence>
<feature type="region of interest" description="Disordered" evidence="1">
    <location>
        <begin position="57"/>
        <end position="84"/>
    </location>
</feature>
<keyword evidence="3" id="KW-1185">Reference proteome</keyword>
<organism evidence="2 3">
    <name type="scientific">Sulfurifustis variabilis</name>
    <dbReference type="NCBI Taxonomy" id="1675686"/>
    <lineage>
        <taxon>Bacteria</taxon>
        <taxon>Pseudomonadati</taxon>
        <taxon>Pseudomonadota</taxon>
        <taxon>Gammaproteobacteria</taxon>
        <taxon>Acidiferrobacterales</taxon>
        <taxon>Acidiferrobacteraceae</taxon>
        <taxon>Sulfurifustis</taxon>
    </lineage>
</organism>
<proteinExistence type="predicted"/>